<name>A0A915KWN3_ROMCU</name>
<organism evidence="10 11">
    <name type="scientific">Romanomermis culicivorax</name>
    <name type="common">Nematode worm</name>
    <dbReference type="NCBI Taxonomy" id="13658"/>
    <lineage>
        <taxon>Eukaryota</taxon>
        <taxon>Metazoa</taxon>
        <taxon>Ecdysozoa</taxon>
        <taxon>Nematoda</taxon>
        <taxon>Enoplea</taxon>
        <taxon>Dorylaimia</taxon>
        <taxon>Mermithida</taxon>
        <taxon>Mermithoidea</taxon>
        <taxon>Mermithidae</taxon>
        <taxon>Romanomermis</taxon>
    </lineage>
</organism>
<evidence type="ECO:0000256" key="5">
    <source>
        <dbReference type="ARBA" id="ARBA00043952"/>
    </source>
</evidence>
<feature type="region of interest" description="Disordered" evidence="6">
    <location>
        <begin position="277"/>
        <end position="297"/>
    </location>
</feature>
<evidence type="ECO:0000259" key="8">
    <source>
        <dbReference type="Pfam" id="PF10585"/>
    </source>
</evidence>
<dbReference type="SUPFAM" id="SSF69572">
    <property type="entry name" value="Activating enzymes of the ubiquitin-like proteins"/>
    <property type="match status" value="1"/>
</dbReference>
<comment type="pathway">
    <text evidence="5">Protein modification.</text>
</comment>
<keyword evidence="10" id="KW-1185">Reference proteome</keyword>
<dbReference type="Pfam" id="PF14732">
    <property type="entry name" value="UAE_UbL"/>
    <property type="match status" value="1"/>
</dbReference>
<proteinExistence type="inferred from homology"/>
<evidence type="ECO:0000256" key="4">
    <source>
        <dbReference type="ARBA" id="ARBA00022840"/>
    </source>
</evidence>
<reference evidence="11" key="1">
    <citation type="submission" date="2022-11" db="UniProtKB">
        <authorList>
            <consortium name="WormBaseParasite"/>
        </authorList>
    </citation>
    <scope>IDENTIFICATION</scope>
</reference>
<dbReference type="Proteomes" id="UP000887565">
    <property type="component" value="Unplaced"/>
</dbReference>
<keyword evidence="7" id="KW-0812">Transmembrane</keyword>
<evidence type="ECO:0000313" key="10">
    <source>
        <dbReference type="Proteomes" id="UP000887565"/>
    </source>
</evidence>
<dbReference type="Gene3D" id="1.10.10.520">
    <property type="entry name" value="Ubiquitin activating enzymes (Uba3). Chain: B, domain 2"/>
    <property type="match status" value="1"/>
</dbReference>
<dbReference type="InterPro" id="IPR035985">
    <property type="entry name" value="Ubiquitin-activating_enz"/>
</dbReference>
<feature type="domain" description="Ubiquitin/SUMO-activating enzyme ubiquitin-like" evidence="9">
    <location>
        <begin position="180"/>
        <end position="262"/>
    </location>
</feature>
<protein>
    <submittedName>
        <fullName evidence="11">SUMO-activating enzyme subunit 2</fullName>
    </submittedName>
</protein>
<comment type="similarity">
    <text evidence="1">Belongs to the ubiquitin-activating E1 family.</text>
</comment>
<evidence type="ECO:0000256" key="2">
    <source>
        <dbReference type="ARBA" id="ARBA00022741"/>
    </source>
</evidence>
<keyword evidence="2" id="KW-0547">Nucleotide-binding</keyword>
<dbReference type="GO" id="GO:0008641">
    <property type="term" value="F:ubiquitin-like modifier activating enzyme activity"/>
    <property type="evidence" value="ECO:0007669"/>
    <property type="project" value="InterPro"/>
</dbReference>
<accession>A0A915KWN3</accession>
<keyword evidence="3" id="KW-0833">Ubl conjugation pathway</keyword>
<dbReference type="GO" id="GO:0005524">
    <property type="term" value="F:ATP binding"/>
    <property type="evidence" value="ECO:0007669"/>
    <property type="project" value="UniProtKB-KW"/>
</dbReference>
<evidence type="ECO:0000313" key="11">
    <source>
        <dbReference type="WBParaSite" id="nRc.2.0.1.t42569-RA"/>
    </source>
</evidence>
<dbReference type="InterPro" id="IPR023318">
    <property type="entry name" value="Ub_act_enz_dom_a_sf"/>
</dbReference>
<dbReference type="AlphaFoldDB" id="A0A915KWN3"/>
<feature type="compositionally biased region" description="Basic and acidic residues" evidence="6">
    <location>
        <begin position="283"/>
        <end position="295"/>
    </location>
</feature>
<dbReference type="Pfam" id="PF10585">
    <property type="entry name" value="UBA_E1_SCCH"/>
    <property type="match status" value="1"/>
</dbReference>
<evidence type="ECO:0000256" key="3">
    <source>
        <dbReference type="ARBA" id="ARBA00022786"/>
    </source>
</evidence>
<evidence type="ECO:0000256" key="1">
    <source>
        <dbReference type="ARBA" id="ARBA00005673"/>
    </source>
</evidence>
<sequence>MSNLWKKRSPPVALNVQILEERDGEVQDCNTSLTIEDQKLWTLIKCKSVFTECVTKLKQRFDLSKSGDFLIWDKDDDLSMDFVTACANLRSFAFHIPLKSRFEIKSMAGNIIPAIATTNAVVAGLIVMELFNLHNKKFNDCATTYLLRKPNYKGKYFVKCVLFHPNPKCYVCSEKSEVLVKLNTEQFTVQSLEQKILKQHLHMVAPDVEIDDNKGTIIISSEKGEICGLDNKTLSSLNINDGTRLNCDDFKQHFVLRLVIANSCDLSNDEFEIQTDTSQIQPKVEEPNSSKKALDEENDITEIVETTTDHISETKRKTAAAIIGEDEEILTKRARVA</sequence>
<dbReference type="Gene3D" id="3.10.290.20">
    <property type="entry name" value="Ubiquitin-like 2 activating enzyme e1b. Chain: B, domain 3"/>
    <property type="match status" value="1"/>
</dbReference>
<evidence type="ECO:0000256" key="7">
    <source>
        <dbReference type="SAM" id="Phobius"/>
    </source>
</evidence>
<dbReference type="InterPro" id="IPR028077">
    <property type="entry name" value="UAE_UbL_dom"/>
</dbReference>
<dbReference type="OMA" id="IDQCRTT"/>
<keyword evidence="4" id="KW-0067">ATP-binding</keyword>
<dbReference type="InterPro" id="IPR019572">
    <property type="entry name" value="UBA_E1_SCCH"/>
</dbReference>
<evidence type="ECO:0000256" key="6">
    <source>
        <dbReference type="SAM" id="MobiDB-lite"/>
    </source>
</evidence>
<keyword evidence="7" id="KW-0472">Membrane</keyword>
<feature type="domain" description="Ubiquitin-activating enzyme SCCH" evidence="8">
    <location>
        <begin position="66"/>
        <end position="105"/>
    </location>
</feature>
<feature type="transmembrane region" description="Helical" evidence="7">
    <location>
        <begin position="111"/>
        <end position="131"/>
    </location>
</feature>
<evidence type="ECO:0000259" key="9">
    <source>
        <dbReference type="Pfam" id="PF14732"/>
    </source>
</evidence>
<keyword evidence="7" id="KW-1133">Transmembrane helix</keyword>
<dbReference type="WBParaSite" id="nRc.2.0.1.t42569-RA">
    <property type="protein sequence ID" value="nRc.2.0.1.t42569-RA"/>
    <property type="gene ID" value="nRc.2.0.1.g42569"/>
</dbReference>